<feature type="region of interest" description="Disordered" evidence="1">
    <location>
        <begin position="115"/>
        <end position="179"/>
    </location>
</feature>
<name>A0ABQ0L1D0_MYCCL</name>
<proteinExistence type="predicted"/>
<evidence type="ECO:0000313" key="2">
    <source>
        <dbReference type="EMBL" id="GAT44700.1"/>
    </source>
</evidence>
<organism evidence="2 3">
    <name type="scientific">Mycena chlorophos</name>
    <name type="common">Agaric fungus</name>
    <name type="synonym">Agaricus chlorophos</name>
    <dbReference type="NCBI Taxonomy" id="658473"/>
    <lineage>
        <taxon>Eukaryota</taxon>
        <taxon>Fungi</taxon>
        <taxon>Dikarya</taxon>
        <taxon>Basidiomycota</taxon>
        <taxon>Agaricomycotina</taxon>
        <taxon>Agaricomycetes</taxon>
        <taxon>Agaricomycetidae</taxon>
        <taxon>Agaricales</taxon>
        <taxon>Marasmiineae</taxon>
        <taxon>Mycenaceae</taxon>
        <taxon>Mycena</taxon>
    </lineage>
</organism>
<reference evidence="2" key="1">
    <citation type="submission" date="2014-09" db="EMBL/GenBank/DDBJ databases">
        <title>Genome sequence of the luminous mushroom Mycena chlorophos for searching fungal bioluminescence genes.</title>
        <authorList>
            <person name="Tanaka Y."/>
            <person name="Kasuga D."/>
            <person name="Oba Y."/>
            <person name="Hase S."/>
            <person name="Sato K."/>
            <person name="Oba Y."/>
            <person name="Sakakibara Y."/>
        </authorList>
    </citation>
    <scope>NUCLEOTIDE SEQUENCE</scope>
</reference>
<keyword evidence="3" id="KW-1185">Reference proteome</keyword>
<evidence type="ECO:0000313" key="3">
    <source>
        <dbReference type="Proteomes" id="UP000815677"/>
    </source>
</evidence>
<dbReference type="Proteomes" id="UP000815677">
    <property type="component" value="Unassembled WGS sequence"/>
</dbReference>
<protein>
    <submittedName>
        <fullName evidence="2">Uncharacterized protein</fullName>
    </submittedName>
</protein>
<sequence>MLWNCIRVAAEPVLSDAVLLARACPRLPHSPPALSRAAADSRRCEDHDLAQVCWLACLHRFAVAFLRARATCGSPTTRPTTTFTSTITNGVSNTIRRTSSFANVTKSFANGIAFPASPSVETHPHGQAHHQHHSLSEISPCSEPARPSVSRPPSPRLNLARYSSPYAPQADDEEEDDRSHCLLRSRGPSVTSFRQHQYGAQHQPSPQPSHPHHQQAAPADYALQRHRGACRGGLGAPQGTTARGCDWATGASRTSWWRTRRGEPEQQHVVDGLERECYSGGWERVWGWRMCCCYGARSLIGAANTLRSRR</sequence>
<gene>
    <name evidence="2" type="ORF">MCHLO_02313</name>
</gene>
<dbReference type="EMBL" id="DF840052">
    <property type="protein sequence ID" value="GAT44700.1"/>
    <property type="molecule type" value="Genomic_DNA"/>
</dbReference>
<evidence type="ECO:0000256" key="1">
    <source>
        <dbReference type="SAM" id="MobiDB-lite"/>
    </source>
</evidence>
<feature type="region of interest" description="Disordered" evidence="1">
    <location>
        <begin position="194"/>
        <end position="219"/>
    </location>
</feature>
<accession>A0ABQ0L1D0</accession>